<name>A0A0S1XFF3_THEBA</name>
<keyword evidence="2" id="KW-0808">Transferase</keyword>
<dbReference type="PATRIC" id="fig|55802.8.peg.2646"/>
<keyword evidence="1" id="KW-0328">Glycosyltransferase</keyword>
<dbReference type="EMBL" id="CP013050">
    <property type="protein sequence ID" value="ALM76548.1"/>
    <property type="molecule type" value="Genomic_DNA"/>
</dbReference>
<dbReference type="PANTHER" id="PTHR34106:SF5">
    <property type="entry name" value="GLYCOSIDASE"/>
    <property type="match status" value="1"/>
</dbReference>
<dbReference type="GO" id="GO:0016757">
    <property type="term" value="F:glycosyltransferase activity"/>
    <property type="evidence" value="ECO:0007669"/>
    <property type="project" value="UniProtKB-KW"/>
</dbReference>
<evidence type="ECO:0000313" key="4">
    <source>
        <dbReference type="Proteomes" id="UP000066042"/>
    </source>
</evidence>
<dbReference type="InterPro" id="IPR023296">
    <property type="entry name" value="Glyco_hydro_beta-prop_sf"/>
</dbReference>
<evidence type="ECO:0000313" key="3">
    <source>
        <dbReference type="EMBL" id="ALM76548.1"/>
    </source>
</evidence>
<dbReference type="AlphaFoldDB" id="A0A0S1XFF3"/>
<dbReference type="RefSeq" id="WP_056934907.1">
    <property type="nucleotide sequence ID" value="NZ_CP013050.1"/>
</dbReference>
<gene>
    <name evidence="3" type="ORF">TBCH5v1_2660</name>
</gene>
<dbReference type="Gene3D" id="2.115.10.20">
    <property type="entry name" value="Glycosyl hydrolase domain, family 43"/>
    <property type="match status" value="1"/>
</dbReference>
<protein>
    <recommendedName>
        <fullName evidence="5">Glycosidase</fullName>
    </recommendedName>
</protein>
<dbReference type="InterPro" id="IPR007184">
    <property type="entry name" value="Mannoside_phosphorylase"/>
</dbReference>
<evidence type="ECO:0008006" key="5">
    <source>
        <dbReference type="Google" id="ProtNLM"/>
    </source>
</evidence>
<dbReference type="PANTHER" id="PTHR34106">
    <property type="entry name" value="GLYCOSIDASE"/>
    <property type="match status" value="1"/>
</dbReference>
<organism evidence="3 4">
    <name type="scientific">Thermococcus barophilus</name>
    <dbReference type="NCBI Taxonomy" id="55802"/>
    <lineage>
        <taxon>Archaea</taxon>
        <taxon>Methanobacteriati</taxon>
        <taxon>Methanobacteriota</taxon>
        <taxon>Thermococci</taxon>
        <taxon>Thermococcales</taxon>
        <taxon>Thermococcaceae</taxon>
        <taxon>Thermococcus</taxon>
    </lineage>
</organism>
<dbReference type="GeneID" id="26137864"/>
<sequence>MDPKLIEMHRKLFSNKLQKRLILDEREGVVFNPGIYRSEDGKYYLYARTSTHHVNYTSWIRLYESEDGINFRKTKEFFLYPPYTIEEYIYGFEDDRCSKINEWWVHTHSTLLANDTESPSRKNYSDYIGVSLGKKADEAYFVGIVDISDDKNSALVGDKPWLIHRPVTWSKPPCIWYGDFGEGFKQAQALYPKAKENKLPYERLVRITPPKNNRILLAPLDEWGVYKIGLGAQPIYIGNSRYLFTVHVRSIPYQYWVTVGILKVKDEPKIEKLLPIPLCIPDTPWEIIGDVPKVCFICGVTLADGKVEGWYGAADTRIMKFEIDLDYLLSVIEEYGITEEKINENIEKYVKENRDKLINNELIDQEWLHTILQ</sequence>
<dbReference type="Proteomes" id="UP000066042">
    <property type="component" value="Chromosome"/>
</dbReference>
<evidence type="ECO:0000256" key="2">
    <source>
        <dbReference type="ARBA" id="ARBA00022679"/>
    </source>
</evidence>
<dbReference type="Pfam" id="PF04041">
    <property type="entry name" value="Glyco_hydro_130"/>
    <property type="match status" value="1"/>
</dbReference>
<evidence type="ECO:0000256" key="1">
    <source>
        <dbReference type="ARBA" id="ARBA00022676"/>
    </source>
</evidence>
<dbReference type="SUPFAM" id="SSF75005">
    <property type="entry name" value="Arabinanase/levansucrase/invertase"/>
    <property type="match status" value="1"/>
</dbReference>
<reference evidence="3 4" key="1">
    <citation type="journal article" date="2016" name="Genome Announc.">
        <title>Complete genome sequence of the hyperthermophilic and piezophilic archaeon Thermococcus barophilus Ch5, capable of growth at the expense of hydrogenogenesis from carbon monoxide and formate.</title>
        <authorList>
            <person name="Oger P."/>
            <person name="Sokolova T.G."/>
            <person name="Kozhevnikova D.A."/>
            <person name="Taranov E.A."/>
            <person name="Vannier P."/>
            <person name="Lee H.S."/>
            <person name="Kwon K.K."/>
            <person name="Kang S.G."/>
            <person name="Lee J.H."/>
            <person name="Bonch-Osmolovskaya E.A."/>
            <person name="Lebedinsky A.V."/>
        </authorList>
    </citation>
    <scope>NUCLEOTIDE SEQUENCE [LARGE SCALE GENOMIC DNA]</scope>
    <source>
        <strain evidence="4">Ch5</strain>
    </source>
</reference>
<proteinExistence type="predicted"/>
<accession>A0A0S1XFF3</accession>